<dbReference type="Pfam" id="PF00400">
    <property type="entry name" value="WD40"/>
    <property type="match status" value="1"/>
</dbReference>
<dbReference type="EMBL" id="JXXN02003092">
    <property type="protein sequence ID" value="THD21972.1"/>
    <property type="molecule type" value="Genomic_DNA"/>
</dbReference>
<dbReference type="SMART" id="SM00320">
    <property type="entry name" value="WD40"/>
    <property type="match status" value="5"/>
</dbReference>
<dbReference type="InterPro" id="IPR045151">
    <property type="entry name" value="DCAF8"/>
</dbReference>
<keyword evidence="1" id="KW-0853">WD repeat</keyword>
<dbReference type="InterPro" id="IPR001680">
    <property type="entry name" value="WD40_rpt"/>
</dbReference>
<keyword evidence="2" id="KW-0677">Repeat</keyword>
<protein>
    <submittedName>
        <fullName evidence="4">Nuclear receptor interaction protein</fullName>
    </submittedName>
</protein>
<dbReference type="PANTHER" id="PTHR15574:SF39">
    <property type="entry name" value="DDB1- AND CUL4-ASSOCIATED FACTOR 6"/>
    <property type="match status" value="1"/>
</dbReference>
<organism evidence="4 5">
    <name type="scientific">Fasciola hepatica</name>
    <name type="common">Liver fluke</name>
    <dbReference type="NCBI Taxonomy" id="6192"/>
    <lineage>
        <taxon>Eukaryota</taxon>
        <taxon>Metazoa</taxon>
        <taxon>Spiralia</taxon>
        <taxon>Lophotrochozoa</taxon>
        <taxon>Platyhelminthes</taxon>
        <taxon>Trematoda</taxon>
        <taxon>Digenea</taxon>
        <taxon>Plagiorchiida</taxon>
        <taxon>Echinostomata</taxon>
        <taxon>Echinostomatoidea</taxon>
        <taxon>Fasciolidae</taxon>
        <taxon>Fasciola</taxon>
    </lineage>
</organism>
<reference evidence="4" key="1">
    <citation type="submission" date="2019-03" db="EMBL/GenBank/DDBJ databases">
        <title>Improved annotation for the trematode Fasciola hepatica.</title>
        <authorList>
            <person name="Choi Y.-J."/>
            <person name="Martin J."/>
            <person name="Mitreva M."/>
        </authorList>
    </citation>
    <scope>NUCLEOTIDE SEQUENCE [LARGE SCALE GENOMIC DNA]</scope>
</reference>
<dbReference type="GO" id="GO:0080008">
    <property type="term" value="C:Cul4-RING E3 ubiquitin ligase complex"/>
    <property type="evidence" value="ECO:0007669"/>
    <property type="project" value="TreeGrafter"/>
</dbReference>
<name>A0A4E0RW24_FASHE</name>
<dbReference type="PANTHER" id="PTHR15574">
    <property type="entry name" value="WD REPEAT DOMAIN-CONTAINING FAMILY"/>
    <property type="match status" value="1"/>
</dbReference>
<dbReference type="GO" id="GO:0005737">
    <property type="term" value="C:cytoplasm"/>
    <property type="evidence" value="ECO:0007669"/>
    <property type="project" value="TreeGrafter"/>
</dbReference>
<dbReference type="Gene3D" id="2.130.10.10">
    <property type="entry name" value="YVTN repeat-like/Quinoprotein amine dehydrogenase"/>
    <property type="match status" value="2"/>
</dbReference>
<evidence type="ECO:0000256" key="1">
    <source>
        <dbReference type="ARBA" id="ARBA00022574"/>
    </source>
</evidence>
<dbReference type="AlphaFoldDB" id="A0A4E0RW24"/>
<accession>A0A4E0RW24</accession>
<feature type="compositionally biased region" description="Polar residues" evidence="3">
    <location>
        <begin position="428"/>
        <end position="441"/>
    </location>
</feature>
<evidence type="ECO:0000256" key="2">
    <source>
        <dbReference type="ARBA" id="ARBA00022737"/>
    </source>
</evidence>
<dbReference type="SUPFAM" id="SSF50978">
    <property type="entry name" value="WD40 repeat-like"/>
    <property type="match status" value="1"/>
</dbReference>
<keyword evidence="5" id="KW-1185">Reference proteome</keyword>
<dbReference type="InterPro" id="IPR015943">
    <property type="entry name" value="WD40/YVTN_repeat-like_dom_sf"/>
</dbReference>
<feature type="region of interest" description="Disordered" evidence="3">
    <location>
        <begin position="403"/>
        <end position="451"/>
    </location>
</feature>
<sequence>MRKKRFTFEFDGAFDPDYQWRDSLYYLLSLQVKDVLNFHHGCVNTIMWDEPGECLLSGSDDRRIAITRLFTSLSSQQSEVVFSQRLPADSNIFSAKFLPYTSNNQIVVGFKCGCVLFVRPEAPPESRIQVVYCHGYAVYDILPMHDLPHCFLTLSHDQSVMCFDTRIPFGYRSNHQSCNQRCAYPGYQPMSSQRAGLYRLRFQFPITAGDIHPLDGSRHVALASADGFVRLFDLRQITTSRFSSTDKGALVEPLPFKVTRPLGLPAQLAERRTIRLDYGPAHITSVQFEPLYTGSSSRMFSSSLSGRSAAHPAGVGGRRLLVSHMYAPVFLFDLNQEELPDESTAQTVDWLPNCRGEEANGPPGVLSGSGTTIDQAPNDRASDPETRLALVFFRWLERQRAQRQAEATADPESSASLDEEEVYEPPESRSTSDQSNINRPGQSAEEESSLSPFELLTEEYVSKVLASASRARQLMGYRGRRSCRTVIKAAVFWGRDFILSGSECGHVIVWNRWSGEPVSVFMADSTVVNRIAPHPRLPLIACSGIDRSVKIIEPNPSIFEANIDKDETFSDVVKEHAIKASTICDINANHMRASLRSGSFILERLARIRTGQAIRSILRRLGVINRISETRNPSRTDEEEEDNNDGGNDDDDDDGDDNSENAD</sequence>
<evidence type="ECO:0000313" key="4">
    <source>
        <dbReference type="EMBL" id="THD21972.1"/>
    </source>
</evidence>
<proteinExistence type="predicted"/>
<gene>
    <name evidence="4" type="ORF">D915_007274</name>
</gene>
<feature type="region of interest" description="Disordered" evidence="3">
    <location>
        <begin position="353"/>
        <end position="382"/>
    </location>
</feature>
<evidence type="ECO:0000256" key="3">
    <source>
        <dbReference type="SAM" id="MobiDB-lite"/>
    </source>
</evidence>
<dbReference type="InterPro" id="IPR036322">
    <property type="entry name" value="WD40_repeat_dom_sf"/>
</dbReference>
<feature type="compositionally biased region" description="Acidic residues" evidence="3">
    <location>
        <begin position="637"/>
        <end position="663"/>
    </location>
</feature>
<comment type="caution">
    <text evidence="4">The sequence shown here is derived from an EMBL/GenBank/DDBJ whole genome shotgun (WGS) entry which is preliminary data.</text>
</comment>
<feature type="region of interest" description="Disordered" evidence="3">
    <location>
        <begin position="629"/>
        <end position="663"/>
    </location>
</feature>
<dbReference type="GO" id="GO:0045944">
    <property type="term" value="P:positive regulation of transcription by RNA polymerase II"/>
    <property type="evidence" value="ECO:0007669"/>
    <property type="project" value="TreeGrafter"/>
</dbReference>
<keyword evidence="4" id="KW-0675">Receptor</keyword>
<dbReference type="Proteomes" id="UP000230066">
    <property type="component" value="Unassembled WGS sequence"/>
</dbReference>
<evidence type="ECO:0000313" key="5">
    <source>
        <dbReference type="Proteomes" id="UP000230066"/>
    </source>
</evidence>